<evidence type="ECO:0000259" key="7">
    <source>
        <dbReference type="Pfam" id="PF23354"/>
    </source>
</evidence>
<evidence type="ECO:0000313" key="9">
    <source>
        <dbReference type="Proteomes" id="UP000516260"/>
    </source>
</evidence>
<dbReference type="Pfam" id="PF11715">
    <property type="entry name" value="Beta-prop_Nup120_160"/>
    <property type="match status" value="2"/>
</dbReference>
<dbReference type="InterPro" id="IPR021717">
    <property type="entry name" value="Nucleoporin_Nup160"/>
</dbReference>
<dbReference type="GO" id="GO:0005643">
    <property type="term" value="C:nuclear pore"/>
    <property type="evidence" value="ECO:0007669"/>
    <property type="project" value="TreeGrafter"/>
</dbReference>
<dbReference type="Pfam" id="PF23354">
    <property type="entry name" value="TPR_NUP160_120_M"/>
    <property type="match status" value="1"/>
</dbReference>
<reference evidence="8 9" key="1">
    <citation type="submission" date="2019-04" db="EMBL/GenBank/DDBJ databases">
        <title>The sequence and de novo assembly of Takifugu bimaculatus genome using PacBio and Hi-C technologies.</title>
        <authorList>
            <person name="Xu P."/>
            <person name="Liu B."/>
            <person name="Zhou Z."/>
        </authorList>
    </citation>
    <scope>NUCLEOTIDE SEQUENCE [LARGE SCALE GENOMIC DNA]</scope>
    <source>
        <strain evidence="8">TB-2018</strain>
        <tissue evidence="8">Muscle</tissue>
    </source>
</reference>
<sequence length="1279" mass="141882">MAAALERSFIEICGFERETLNRFREVTVNPGSVGGSINGVLVRRSTCGDTVQLVEQSLDTNLLNNAVKVKFTHSSVLPGGVHIQETLNNVVILMCTSQSVHRLVLPHPTRMYRSDLVTELHMQSIFTDVGKQSLQDPSSGAVIPSFVGQMGSPITSTAWLSQSGEAHYALASPAGGIVIVTLPPHGTQGGVSILELKRSSMMQRLSGWMPTAIRGEHSPFDLVLSLAVRELEEDSFVFALCQDHKLRMWSLREQACLLEADMLDYMPACKGVRRLAGQGHRLRLAFSSTTGLCLCVYLAVPQRGQFTVLQLVATDNRYSLDHISSLFTTQETLVDFVLTSTDIWGIWVDDSNTTVVKYINFEQSFLLDQMRRYERPMRLVLIFRRGLDRPSDLSWEALKQEVTLAVEAELQNSVTEFEFSQEEFQQLQVEFWSKFYACCLQYQEALSMPLGLTVSQHTGMVCVLKKYLLSEEDTPISEGEQLLTPIRTVCVCVCSHFTLSPDGPVCVWGGGSADPEVGRDVLQLVQCLRLISDAVSPDLAFEMEKAVEHLEPPEGAAELILENMLSNDSENVIEEIQNKLQDIRNPMAAMMCFHAGLTTRIHLSQLYGSSSAVALICQAVCHMSMTRVMFCRDLLILQKLYLRFGDNVGPTALHASMNASRARTPRLLCLPVSQVFLGGGSQLLQLQQDLVPRTSHMLTSYHLLKHISQSLASSVPVDIIDANLQHLSVLQLSDSPPLYAHRSALSPQTVVELFYQTVARKMIIAQISSQQQSPPLLHWSHMMSTVVQQLAQLLWPSNPGFQFPECLVTNCQYTQLQEYIRLIGPWCQINIGSCRFALAQCYLANGEGQKALQCFQEAATEVEKEEFLIKLTGSEEEEAPASSPRLQYFNKVLRLLEDVGLPELVIQLASLAITEAVSDVTSQAALWTRIFKHHLDLGHNAEAYEALTQNPDSSIVAPPAGGLLPPQLEDCCCPPAGGLLPPQLEDCCPQLEDCCPPPAGGLLPPQLEDCCPPPAGGLLTVVTIIESRARGLDLLAHNYYELLYAFHINRHNYRKGSASAVEMVALLVQNGLFDCAVSVCQTFKLSLAPVFEGFTFKCIKLQFGGEESQNEAWSWLAANQLSSVVNTKESSATDEAWRLLASYLDSYPSANAQYHRCVINKLLSHGVPLPDWLIKSYKAVDAASLLRLLLNFDLLDAAAELVLEYVDALLGRGHQYFGIERPLSATSSSVWLPYTSIDQLLQILNESQTNSIVYNKVRDKLGDYHKLLEQTTKRRLTTR</sequence>
<dbReference type="GO" id="GO:0017056">
    <property type="term" value="F:structural constituent of nuclear pore"/>
    <property type="evidence" value="ECO:0007669"/>
    <property type="project" value="TreeGrafter"/>
</dbReference>
<dbReference type="PANTHER" id="PTHR21286:SF0">
    <property type="entry name" value="NUCLEAR PORE COMPLEX PROTEIN NUP160"/>
    <property type="match status" value="1"/>
</dbReference>
<dbReference type="InterPro" id="IPR056536">
    <property type="entry name" value="TPR_NUP160_C"/>
</dbReference>
<gene>
    <name evidence="8" type="ORF">fugu_011359</name>
</gene>
<accession>A0A4Z2C7B6</accession>
<feature type="domain" description="NUP160 helical" evidence="5">
    <location>
        <begin position="598"/>
        <end position="664"/>
    </location>
</feature>
<evidence type="ECO:0000256" key="1">
    <source>
        <dbReference type="ARBA" id="ARBA00004123"/>
    </source>
</evidence>
<feature type="domain" description="Nucleoporin Nup120/160 beta-propeller" evidence="4">
    <location>
        <begin position="46"/>
        <end position="363"/>
    </location>
</feature>
<evidence type="ECO:0000259" key="5">
    <source>
        <dbReference type="Pfam" id="PF23345"/>
    </source>
</evidence>
<dbReference type="PANTHER" id="PTHR21286">
    <property type="entry name" value="NUCLEAR PORE COMPLEX PROTEIN NUP160"/>
    <property type="match status" value="1"/>
</dbReference>
<evidence type="ECO:0000256" key="2">
    <source>
        <dbReference type="ARBA" id="ARBA00022448"/>
    </source>
</evidence>
<dbReference type="Proteomes" id="UP000516260">
    <property type="component" value="Chromosome 12"/>
</dbReference>
<dbReference type="Pfam" id="PF23347">
    <property type="entry name" value="TPR_Nup160_C"/>
    <property type="match status" value="1"/>
</dbReference>
<comment type="caution">
    <text evidence="8">The sequence shown here is derived from an EMBL/GenBank/DDBJ whole genome shotgun (WGS) entry which is preliminary data.</text>
</comment>
<evidence type="ECO:0000313" key="8">
    <source>
        <dbReference type="EMBL" id="TNN00113.1"/>
    </source>
</evidence>
<evidence type="ECO:0000259" key="6">
    <source>
        <dbReference type="Pfam" id="PF23347"/>
    </source>
</evidence>
<comment type="subcellular location">
    <subcellularLocation>
        <location evidence="1">Nucleus</location>
    </subcellularLocation>
</comment>
<dbReference type="AlphaFoldDB" id="A0A4Z2C7B6"/>
<name>A0A4Z2C7B6_9TELE</name>
<dbReference type="InterPro" id="IPR059141">
    <property type="entry name" value="Beta-prop_Nup120_160"/>
</dbReference>
<keyword evidence="3" id="KW-0539">Nucleus</keyword>
<evidence type="ECO:0000256" key="3">
    <source>
        <dbReference type="ARBA" id="ARBA00023242"/>
    </source>
</evidence>
<feature type="domain" description="NUP160 helical" evidence="5">
    <location>
        <begin position="514"/>
        <end position="592"/>
    </location>
</feature>
<organism evidence="8 9">
    <name type="scientific">Takifugu bimaculatus</name>
    <dbReference type="NCBI Taxonomy" id="433685"/>
    <lineage>
        <taxon>Eukaryota</taxon>
        <taxon>Metazoa</taxon>
        <taxon>Chordata</taxon>
        <taxon>Craniata</taxon>
        <taxon>Vertebrata</taxon>
        <taxon>Euteleostomi</taxon>
        <taxon>Actinopterygii</taxon>
        <taxon>Neopterygii</taxon>
        <taxon>Teleostei</taxon>
        <taxon>Neoteleostei</taxon>
        <taxon>Acanthomorphata</taxon>
        <taxon>Eupercaria</taxon>
        <taxon>Tetraodontiformes</taxon>
        <taxon>Tetradontoidea</taxon>
        <taxon>Tetraodontidae</taxon>
        <taxon>Takifugu</taxon>
    </lineage>
</organism>
<feature type="domain" description="NUP160 middle TPR" evidence="7">
    <location>
        <begin position="795"/>
        <end position="954"/>
    </location>
</feature>
<keyword evidence="2" id="KW-0813">Transport</keyword>
<dbReference type="EMBL" id="SWLE01000004">
    <property type="protein sequence ID" value="TNN00113.1"/>
    <property type="molecule type" value="Genomic_DNA"/>
</dbReference>
<proteinExistence type="predicted"/>
<keyword evidence="9" id="KW-1185">Reference proteome</keyword>
<dbReference type="InterPro" id="IPR056535">
    <property type="entry name" value="TPR_NUP160_M"/>
</dbReference>
<dbReference type="Pfam" id="PF23345">
    <property type="entry name" value="NUP160_helical"/>
    <property type="match status" value="3"/>
</dbReference>
<evidence type="ECO:0000259" key="4">
    <source>
        <dbReference type="Pfam" id="PF11715"/>
    </source>
</evidence>
<feature type="domain" description="Nucleoporin Nup120/160 beta-propeller" evidence="4">
    <location>
        <begin position="382"/>
        <end position="468"/>
    </location>
</feature>
<feature type="domain" description="NUP160 C-terminal TPR" evidence="6">
    <location>
        <begin position="1056"/>
        <end position="1276"/>
    </location>
</feature>
<dbReference type="InterPro" id="IPR056547">
    <property type="entry name" value="NUP160_helical"/>
</dbReference>
<protein>
    <submittedName>
        <fullName evidence="8">Uncharacterized protein</fullName>
    </submittedName>
</protein>
<feature type="domain" description="NUP160 helical" evidence="5">
    <location>
        <begin position="673"/>
        <end position="754"/>
    </location>
</feature>